<dbReference type="AlphaFoldDB" id="A0AA40I3J4"/>
<reference evidence="2" key="1">
    <citation type="submission" date="2023-06" db="EMBL/GenBank/DDBJ databases">
        <title>Reference genome for the Northern bat (Eptesicus nilssonii), a most northern bat species.</title>
        <authorList>
            <person name="Laine V.N."/>
            <person name="Pulliainen A.T."/>
            <person name="Lilley T.M."/>
        </authorList>
    </citation>
    <scope>NUCLEOTIDE SEQUENCE</scope>
    <source>
        <strain evidence="2">BLF_Eptnil</strain>
        <tissue evidence="2">Kidney</tissue>
    </source>
</reference>
<evidence type="ECO:0000256" key="1">
    <source>
        <dbReference type="SAM" id="MobiDB-lite"/>
    </source>
</evidence>
<keyword evidence="3" id="KW-1185">Reference proteome</keyword>
<sequence>MGSQQPQGRGCACVPEFQRCVIGYRPGTGVGANWFALKGVPDQLLLALLLGLPVWALMAHTGAQGCVGCHPSSGINNHSKVIGTGAQPLTLDQCSTSEDTAGRVSEGLWSSLAKAQRTWPLMFSLPKNKLDEILCQMVWPDFCLGNLDKKGQQRASGPGMAACWAEDNRRSACPGYYRGPQRSEQEKKPDLKETKVRQGRLGLSCREWGPRAVRPMEWRNDMSLEQPPMGLWSGAPDALSTAAPPSSTILGPGTTWHSAVGSSNPVPEKHNKKGLKKVLANNVKAVRACTEAVKAHAEPKEVKSNIPRGGSHKLDQLPYISHSKLGKCADAHVTKDVRLCGTKSKAQAALQLRGSGYTSGSGSQRGPGPHEGSRVEAFVC</sequence>
<dbReference type="Proteomes" id="UP001177744">
    <property type="component" value="Unassembled WGS sequence"/>
</dbReference>
<organism evidence="2 3">
    <name type="scientific">Cnephaeus nilssonii</name>
    <name type="common">Northern bat</name>
    <name type="synonym">Eptesicus nilssonii</name>
    <dbReference type="NCBI Taxonomy" id="3371016"/>
    <lineage>
        <taxon>Eukaryota</taxon>
        <taxon>Metazoa</taxon>
        <taxon>Chordata</taxon>
        <taxon>Craniata</taxon>
        <taxon>Vertebrata</taxon>
        <taxon>Euteleostomi</taxon>
        <taxon>Mammalia</taxon>
        <taxon>Eutheria</taxon>
        <taxon>Laurasiatheria</taxon>
        <taxon>Chiroptera</taxon>
        <taxon>Yangochiroptera</taxon>
        <taxon>Vespertilionidae</taxon>
        <taxon>Cnephaeus</taxon>
    </lineage>
</organism>
<name>A0AA40I3J4_CNENI</name>
<feature type="region of interest" description="Disordered" evidence="1">
    <location>
        <begin position="354"/>
        <end position="374"/>
    </location>
</feature>
<dbReference type="EMBL" id="JAULJE010000005">
    <property type="protein sequence ID" value="KAK1342371.1"/>
    <property type="molecule type" value="Genomic_DNA"/>
</dbReference>
<evidence type="ECO:0000313" key="3">
    <source>
        <dbReference type="Proteomes" id="UP001177744"/>
    </source>
</evidence>
<accession>A0AA40I3J4</accession>
<evidence type="ECO:0000313" key="2">
    <source>
        <dbReference type="EMBL" id="KAK1342371.1"/>
    </source>
</evidence>
<proteinExistence type="predicted"/>
<gene>
    <name evidence="2" type="ORF">QTO34_015136</name>
</gene>
<comment type="caution">
    <text evidence="2">The sequence shown here is derived from an EMBL/GenBank/DDBJ whole genome shotgun (WGS) entry which is preliminary data.</text>
</comment>
<protein>
    <submittedName>
        <fullName evidence="2">Uncharacterized protein</fullName>
    </submittedName>
</protein>